<keyword evidence="4 10" id="KW-0812">Transmembrane</keyword>
<dbReference type="PROSITE" id="PS00237">
    <property type="entry name" value="G_PROTEIN_RECEP_F1_1"/>
    <property type="match status" value="1"/>
</dbReference>
<dbReference type="Proteomes" id="UP000192247">
    <property type="component" value="Unassembled WGS sequence"/>
</dbReference>
<dbReference type="GO" id="GO:0016907">
    <property type="term" value="F:G protein-coupled acetylcholine receptor activity"/>
    <property type="evidence" value="ECO:0007669"/>
    <property type="project" value="TreeGrafter"/>
</dbReference>
<dbReference type="Pfam" id="PF00001">
    <property type="entry name" value="7tm_1"/>
    <property type="match status" value="1"/>
</dbReference>
<dbReference type="InParanoid" id="A0A1V9WY84"/>
<dbReference type="AlphaFoldDB" id="A0A1V9WY84"/>
<evidence type="ECO:0000256" key="3">
    <source>
        <dbReference type="ARBA" id="ARBA00022475"/>
    </source>
</evidence>
<evidence type="ECO:0000256" key="2">
    <source>
        <dbReference type="ARBA" id="ARBA00010663"/>
    </source>
</evidence>
<feature type="domain" description="G-protein coupled receptors family 1 profile" evidence="13">
    <location>
        <begin position="96"/>
        <end position="289"/>
    </location>
</feature>
<feature type="compositionally biased region" description="Gly residues" evidence="11">
    <location>
        <begin position="320"/>
        <end position="332"/>
    </location>
</feature>
<evidence type="ECO:0000256" key="8">
    <source>
        <dbReference type="ARBA" id="ARBA00023170"/>
    </source>
</evidence>
<dbReference type="InterPro" id="IPR000276">
    <property type="entry name" value="GPCR_Rhodpsn"/>
</dbReference>
<dbReference type="GO" id="GO:0030425">
    <property type="term" value="C:dendrite"/>
    <property type="evidence" value="ECO:0007669"/>
    <property type="project" value="TreeGrafter"/>
</dbReference>
<evidence type="ECO:0000256" key="10">
    <source>
        <dbReference type="RuleBase" id="RU000688"/>
    </source>
</evidence>
<evidence type="ECO:0000313" key="14">
    <source>
        <dbReference type="EMBL" id="OQR66213.1"/>
    </source>
</evidence>
<organism evidence="14 15">
    <name type="scientific">Tropilaelaps mercedesae</name>
    <dbReference type="NCBI Taxonomy" id="418985"/>
    <lineage>
        <taxon>Eukaryota</taxon>
        <taxon>Metazoa</taxon>
        <taxon>Ecdysozoa</taxon>
        <taxon>Arthropoda</taxon>
        <taxon>Chelicerata</taxon>
        <taxon>Arachnida</taxon>
        <taxon>Acari</taxon>
        <taxon>Parasitiformes</taxon>
        <taxon>Mesostigmata</taxon>
        <taxon>Gamasina</taxon>
        <taxon>Dermanyssoidea</taxon>
        <taxon>Laelapidae</taxon>
        <taxon>Tropilaelaps</taxon>
    </lineage>
</organism>
<dbReference type="FunFam" id="1.20.1070.10:FF:000221">
    <property type="entry name" value="Muscarinic acetylcholine receptor gar-2"/>
    <property type="match status" value="1"/>
</dbReference>
<evidence type="ECO:0000256" key="12">
    <source>
        <dbReference type="SAM" id="Phobius"/>
    </source>
</evidence>
<dbReference type="GO" id="GO:0007187">
    <property type="term" value="P:G protein-coupled receptor signaling pathway, coupled to cyclic nucleotide second messenger"/>
    <property type="evidence" value="ECO:0007669"/>
    <property type="project" value="TreeGrafter"/>
</dbReference>
<dbReference type="Gene3D" id="1.20.1070.10">
    <property type="entry name" value="Rhodopsin 7-helix transmembrane proteins"/>
    <property type="match status" value="1"/>
</dbReference>
<dbReference type="GO" id="GO:0007197">
    <property type="term" value="P:adenylate cyclase-inhibiting G protein-coupled acetylcholine receptor signaling pathway"/>
    <property type="evidence" value="ECO:0007669"/>
    <property type="project" value="TreeGrafter"/>
</dbReference>
<evidence type="ECO:0000259" key="13">
    <source>
        <dbReference type="PROSITE" id="PS50262"/>
    </source>
</evidence>
<evidence type="ECO:0000256" key="7">
    <source>
        <dbReference type="ARBA" id="ARBA00023136"/>
    </source>
</evidence>
<feature type="transmembrane region" description="Helical" evidence="12">
    <location>
        <begin position="247"/>
        <end position="266"/>
    </location>
</feature>
<evidence type="ECO:0000256" key="1">
    <source>
        <dbReference type="ARBA" id="ARBA00004651"/>
    </source>
</evidence>
<keyword evidence="5 12" id="KW-1133">Transmembrane helix</keyword>
<dbReference type="STRING" id="418985.A0A1V9WY84"/>
<comment type="caution">
    <text evidence="14">The sequence shown here is derived from an EMBL/GenBank/DDBJ whole genome shotgun (WGS) entry which is preliminary data.</text>
</comment>
<keyword evidence="15" id="KW-1185">Reference proteome</keyword>
<accession>A0A1V9WY84</accession>
<comment type="similarity">
    <text evidence="2 10">Belongs to the G-protein coupled receptor 1 family.</text>
</comment>
<dbReference type="PANTHER" id="PTHR24247">
    <property type="entry name" value="5-HYDROXYTRYPTAMINE RECEPTOR"/>
    <property type="match status" value="1"/>
</dbReference>
<evidence type="ECO:0000256" key="9">
    <source>
        <dbReference type="ARBA" id="ARBA00023224"/>
    </source>
</evidence>
<dbReference type="InterPro" id="IPR017452">
    <property type="entry name" value="GPCR_Rhodpsn_7TM"/>
</dbReference>
<keyword evidence="8 10" id="KW-0675">Receptor</keyword>
<feature type="transmembrane region" description="Helical" evidence="12">
    <location>
        <begin position="118"/>
        <end position="142"/>
    </location>
</feature>
<feature type="region of interest" description="Disordered" evidence="11">
    <location>
        <begin position="306"/>
        <end position="339"/>
    </location>
</feature>
<keyword evidence="9 10" id="KW-0807">Transducer</keyword>
<sequence length="339" mass="37020">MARRIFNDTLSMIVPMLTEAADTLTYTTSSVYETGTGSPAGDGGGSVGCGDSLRCADFNWTGQEDAVVEWNLPFPLWQTILIGMAIGVCIILTVGGNILVLTAFFVERTIRQPSNYFIVSLAVSDLLIGIVSMPFYAVYVLNGSWDLGPVICDLWLATDHTVCLVSIYTVLLITIDRYCSVKIAAKYRSWRTREKVIWMVVITWILPFLIFFISILGWEHFIGYRDLDPGECAVQFLKDPVFNTSLIFGYFYCTMVVLFVLYGGIYKTASDMQRKSAEKQRKMQSLVAMGRGTLDVTPGLGLGLAKATQVSADRPSSKGDGPGDPAAGGGPGSIVESDL</sequence>
<proteinExistence type="inferred from homology"/>
<dbReference type="EMBL" id="MNPL01033369">
    <property type="protein sequence ID" value="OQR66213.1"/>
    <property type="molecule type" value="Genomic_DNA"/>
</dbReference>
<dbReference type="GO" id="GO:0045202">
    <property type="term" value="C:synapse"/>
    <property type="evidence" value="ECO:0007669"/>
    <property type="project" value="TreeGrafter"/>
</dbReference>
<evidence type="ECO:0000256" key="5">
    <source>
        <dbReference type="ARBA" id="ARBA00022989"/>
    </source>
</evidence>
<keyword evidence="7 12" id="KW-0472">Membrane</keyword>
<dbReference type="PROSITE" id="PS50262">
    <property type="entry name" value="G_PROTEIN_RECEP_F1_2"/>
    <property type="match status" value="1"/>
</dbReference>
<feature type="transmembrane region" description="Helical" evidence="12">
    <location>
        <begin position="80"/>
        <end position="106"/>
    </location>
</feature>
<evidence type="ECO:0000256" key="11">
    <source>
        <dbReference type="SAM" id="MobiDB-lite"/>
    </source>
</evidence>
<keyword evidence="3" id="KW-1003">Cell membrane</keyword>
<reference evidence="14 15" key="1">
    <citation type="journal article" date="2017" name="Gigascience">
        <title>Draft genome of the honey bee ectoparasitic mite, Tropilaelaps mercedesae, is shaped by the parasitic life history.</title>
        <authorList>
            <person name="Dong X."/>
            <person name="Armstrong S.D."/>
            <person name="Xia D."/>
            <person name="Makepeace B.L."/>
            <person name="Darby A.C."/>
            <person name="Kadowaki T."/>
        </authorList>
    </citation>
    <scope>NUCLEOTIDE SEQUENCE [LARGE SCALE GENOMIC DNA]</scope>
    <source>
        <strain evidence="14">Wuxi-XJTLU</strain>
    </source>
</reference>
<name>A0A1V9WY84_9ACAR</name>
<dbReference type="PRINTS" id="PR00237">
    <property type="entry name" value="GPCRRHODOPSN"/>
</dbReference>
<feature type="transmembrane region" description="Helical" evidence="12">
    <location>
        <begin position="196"/>
        <end position="218"/>
    </location>
</feature>
<gene>
    <name evidence="14" type="ORF">BIW11_14303</name>
</gene>
<evidence type="ECO:0000313" key="15">
    <source>
        <dbReference type="Proteomes" id="UP000192247"/>
    </source>
</evidence>
<evidence type="ECO:0000256" key="6">
    <source>
        <dbReference type="ARBA" id="ARBA00023040"/>
    </source>
</evidence>
<dbReference type="GO" id="GO:0005886">
    <property type="term" value="C:plasma membrane"/>
    <property type="evidence" value="ECO:0007669"/>
    <property type="project" value="UniProtKB-SubCell"/>
</dbReference>
<dbReference type="SUPFAM" id="SSF81321">
    <property type="entry name" value="Family A G protein-coupled receptor-like"/>
    <property type="match status" value="1"/>
</dbReference>
<evidence type="ECO:0000256" key="4">
    <source>
        <dbReference type="ARBA" id="ARBA00022692"/>
    </source>
</evidence>
<keyword evidence="6 10" id="KW-0297">G-protein coupled receptor</keyword>
<dbReference type="PANTHER" id="PTHR24247:SF191">
    <property type="entry name" value="MUSCARINIC ACETYLCHOLINE RECEPTOR, B-TYPE, ISOFORM A"/>
    <property type="match status" value="1"/>
</dbReference>
<feature type="transmembrane region" description="Helical" evidence="12">
    <location>
        <begin position="154"/>
        <end position="175"/>
    </location>
</feature>
<comment type="subcellular location">
    <subcellularLocation>
        <location evidence="1">Cell membrane</location>
        <topology evidence="1">Multi-pass membrane protein</topology>
    </subcellularLocation>
</comment>
<dbReference type="OrthoDB" id="10071887at2759"/>
<protein>
    <recommendedName>
        <fullName evidence="13">G-protein coupled receptors family 1 profile domain-containing protein</fullName>
    </recommendedName>
</protein>
<dbReference type="GO" id="GO:0004993">
    <property type="term" value="F:G protein-coupled serotonin receptor activity"/>
    <property type="evidence" value="ECO:0007669"/>
    <property type="project" value="TreeGrafter"/>
</dbReference>